<keyword evidence="2" id="KW-0946">Virion</keyword>
<feature type="domain" description="Spore coat protein X/V" evidence="1">
    <location>
        <begin position="135"/>
        <end position="191"/>
    </location>
</feature>
<proteinExistence type="predicted"/>
<evidence type="ECO:0000259" key="1">
    <source>
        <dbReference type="Pfam" id="PF07552"/>
    </source>
</evidence>
<keyword evidence="3" id="KW-1185">Reference proteome</keyword>
<dbReference type="AlphaFoldDB" id="A0A494Z4V0"/>
<dbReference type="GO" id="GO:0031160">
    <property type="term" value="C:spore wall"/>
    <property type="evidence" value="ECO:0007669"/>
    <property type="project" value="InterPro"/>
</dbReference>
<organism evidence="2 3">
    <name type="scientific">Oceanobacillus bengalensis</name>
    <dbReference type="NCBI Taxonomy" id="1435466"/>
    <lineage>
        <taxon>Bacteria</taxon>
        <taxon>Bacillati</taxon>
        <taxon>Bacillota</taxon>
        <taxon>Bacilli</taxon>
        <taxon>Bacillales</taxon>
        <taxon>Bacillaceae</taxon>
        <taxon>Oceanobacillus</taxon>
    </lineage>
</organism>
<protein>
    <submittedName>
        <fullName evidence="2">Spore coat protein</fullName>
    </submittedName>
</protein>
<evidence type="ECO:0000313" key="3">
    <source>
        <dbReference type="Proteomes" id="UP000281813"/>
    </source>
</evidence>
<sequence>MCTVLLRRKSITYCISQERSVKVTVYRSANSTKERANYLYFNDDCNANKNDCLGSQNQEDNYNLLSNNDATIAQGDGEYSFLEQESAELIWVKESCNITVTSNDTQASVSLQAALQLAIAIVISITIADSDRSDHVSQELLQYTNTEQINRQKIYIYNTKDATVTTTDTDIAVNIQLLLQVLLTLVLLLDIL</sequence>
<comment type="caution">
    <text evidence="2">The sequence shown here is derived from an EMBL/GenBank/DDBJ whole genome shotgun (WGS) entry which is preliminary data.</text>
</comment>
<gene>
    <name evidence="2" type="ORF">D8M05_03850</name>
</gene>
<feature type="domain" description="Spore coat protein X/V" evidence="1">
    <location>
        <begin position="71"/>
        <end position="127"/>
    </location>
</feature>
<evidence type="ECO:0000313" key="2">
    <source>
        <dbReference type="EMBL" id="RKQ17541.1"/>
    </source>
</evidence>
<dbReference type="Pfam" id="PF07552">
    <property type="entry name" value="Coat_X"/>
    <property type="match status" value="2"/>
</dbReference>
<dbReference type="Proteomes" id="UP000281813">
    <property type="component" value="Unassembled WGS sequence"/>
</dbReference>
<dbReference type="InterPro" id="IPR011428">
    <property type="entry name" value="Spore_coat_X/V"/>
</dbReference>
<dbReference type="EMBL" id="RBZO01000004">
    <property type="protein sequence ID" value="RKQ17541.1"/>
    <property type="molecule type" value="Genomic_DNA"/>
</dbReference>
<reference evidence="2 3" key="1">
    <citation type="journal article" date="2015" name="Antonie Van Leeuwenhoek">
        <title>Oceanobacillus bengalensis sp. nov., a bacterium isolated from seawater of the Bay of Bengal.</title>
        <authorList>
            <person name="Yongchang O."/>
            <person name="Xiang W."/>
            <person name="Wang G."/>
        </authorList>
    </citation>
    <scope>NUCLEOTIDE SEQUENCE [LARGE SCALE GENOMIC DNA]</scope>
    <source>
        <strain evidence="2 3">MCCC 1K00260</strain>
    </source>
</reference>
<keyword evidence="2" id="KW-0167">Capsid protein</keyword>
<dbReference type="GO" id="GO:0030435">
    <property type="term" value="P:sporulation resulting in formation of a cellular spore"/>
    <property type="evidence" value="ECO:0007669"/>
    <property type="project" value="InterPro"/>
</dbReference>
<name>A0A494Z4V0_9BACI</name>
<accession>A0A494Z4V0</accession>
<dbReference type="OrthoDB" id="2376847at2"/>